<evidence type="ECO:0008006" key="3">
    <source>
        <dbReference type="Google" id="ProtNLM"/>
    </source>
</evidence>
<comment type="caution">
    <text evidence="1">The sequence shown here is derived from an EMBL/GenBank/DDBJ whole genome shotgun (WGS) entry which is preliminary data.</text>
</comment>
<name>A0ABS4DI89_9GAMM</name>
<accession>A0ABS4DI89</accession>
<gene>
    <name evidence="1" type="ORF">J7I44_00465</name>
</gene>
<protein>
    <recommendedName>
        <fullName evidence="3">HAMP domain-containing protein</fullName>
    </recommendedName>
</protein>
<dbReference type="RefSeq" id="WP_209614497.1">
    <property type="nucleotide sequence ID" value="NZ_JAGJRS010000002.1"/>
</dbReference>
<organism evidence="1 2">
    <name type="scientific">Frateuria flava</name>
    <dbReference type="NCBI Taxonomy" id="2821489"/>
    <lineage>
        <taxon>Bacteria</taxon>
        <taxon>Pseudomonadati</taxon>
        <taxon>Pseudomonadota</taxon>
        <taxon>Gammaproteobacteria</taxon>
        <taxon>Lysobacterales</taxon>
        <taxon>Rhodanobacteraceae</taxon>
        <taxon>Frateuria</taxon>
    </lineage>
</organism>
<dbReference type="EMBL" id="JAGJRS010000002">
    <property type="protein sequence ID" value="MBP1472758.1"/>
    <property type="molecule type" value="Genomic_DNA"/>
</dbReference>
<reference evidence="1 2" key="1">
    <citation type="submission" date="2021-04" db="EMBL/GenBank/DDBJ databases">
        <authorList>
            <person name="Huq M.A."/>
        </authorList>
    </citation>
    <scope>NUCLEOTIDE SEQUENCE [LARGE SCALE GENOMIC DNA]</scope>
    <source>
        <strain evidence="1 2">MAH-13</strain>
    </source>
</reference>
<dbReference type="Proteomes" id="UP000823790">
    <property type="component" value="Unassembled WGS sequence"/>
</dbReference>
<proteinExistence type="predicted"/>
<keyword evidence="2" id="KW-1185">Reference proteome</keyword>
<evidence type="ECO:0000313" key="2">
    <source>
        <dbReference type="Proteomes" id="UP000823790"/>
    </source>
</evidence>
<sequence>MSAVLDSLLRVDLSRVSAHVLEGLKAKTMTLSASNGNVYWAADSGKTGIVAQLPLVPVSAQELESAEQLLQIGRAVQGAQAAAVTATAVSTAVVVGAIVVATAYLARKIDTVERAVKGVALTVDQQDRREYLDRMSDYTGAIQAASELLQSRAPQGEMASQAELRLDDLARSRHQLLVFIRGLPQLVESPEQTTQAQYELALQFMLGMLDLIPAALAVERELCLAANKPALARSRINDAGPQFRDVLESFRQWCEGQYRRLALGQGGFADVLLAQRPALNRLFNVATHDLLLGGFDAVLATEITNAAVQIVESPPSTTEPDRVIP</sequence>
<evidence type="ECO:0000313" key="1">
    <source>
        <dbReference type="EMBL" id="MBP1472758.1"/>
    </source>
</evidence>